<sequence length="73" mass="8210">MLSSVTLSACLLAGLSSVMNMSICDGERPYKNLGAFLKLSINPSLRFSCRNCLGMWSREHLAEKYLEHRVVME</sequence>
<dbReference type="EMBL" id="BT146363">
    <property type="protein sequence ID" value="AFK46157.1"/>
    <property type="molecule type" value="mRNA"/>
</dbReference>
<accession>I3T0W5</accession>
<evidence type="ECO:0000256" key="1">
    <source>
        <dbReference type="SAM" id="SignalP"/>
    </source>
</evidence>
<evidence type="ECO:0000313" key="2">
    <source>
        <dbReference type="EMBL" id="AFK46157.1"/>
    </source>
</evidence>
<evidence type="ECO:0008006" key="3">
    <source>
        <dbReference type="Google" id="ProtNLM"/>
    </source>
</evidence>
<proteinExistence type="evidence at transcript level"/>
<feature type="chain" id="PRO_5003679168" description="Secreted protein" evidence="1">
    <location>
        <begin position="27"/>
        <end position="73"/>
    </location>
</feature>
<name>I3T0W5_LOTJA</name>
<protein>
    <recommendedName>
        <fullName evidence="3">Secreted protein</fullName>
    </recommendedName>
</protein>
<feature type="signal peptide" evidence="1">
    <location>
        <begin position="1"/>
        <end position="26"/>
    </location>
</feature>
<organism evidence="2">
    <name type="scientific">Lotus japonicus</name>
    <name type="common">Lotus corniculatus var. japonicus</name>
    <dbReference type="NCBI Taxonomy" id="34305"/>
    <lineage>
        <taxon>Eukaryota</taxon>
        <taxon>Viridiplantae</taxon>
        <taxon>Streptophyta</taxon>
        <taxon>Embryophyta</taxon>
        <taxon>Tracheophyta</taxon>
        <taxon>Spermatophyta</taxon>
        <taxon>Magnoliopsida</taxon>
        <taxon>eudicotyledons</taxon>
        <taxon>Gunneridae</taxon>
        <taxon>Pentapetalae</taxon>
        <taxon>rosids</taxon>
        <taxon>fabids</taxon>
        <taxon>Fabales</taxon>
        <taxon>Fabaceae</taxon>
        <taxon>Papilionoideae</taxon>
        <taxon>50 kb inversion clade</taxon>
        <taxon>NPAAA clade</taxon>
        <taxon>Hologalegina</taxon>
        <taxon>robinioid clade</taxon>
        <taxon>Loteae</taxon>
        <taxon>Lotus</taxon>
    </lineage>
</organism>
<dbReference type="AlphaFoldDB" id="I3T0W5"/>
<keyword evidence="1" id="KW-0732">Signal</keyword>
<reference evidence="2" key="1">
    <citation type="submission" date="2012-05" db="EMBL/GenBank/DDBJ databases">
        <authorList>
            <person name="Krishnakumar V."/>
            <person name="Cheung F."/>
            <person name="Xiao Y."/>
            <person name="Chan A."/>
            <person name="Moskal W.A."/>
            <person name="Town C.D."/>
        </authorList>
    </citation>
    <scope>NUCLEOTIDE SEQUENCE</scope>
</reference>